<gene>
    <name evidence="8" type="ORF">J2S15_003811</name>
</gene>
<dbReference type="CDD" id="cd06171">
    <property type="entry name" value="Sigma70_r4"/>
    <property type="match status" value="1"/>
</dbReference>
<feature type="domain" description="RNA polymerase sigma-70 region 2" evidence="6">
    <location>
        <begin position="24"/>
        <end position="90"/>
    </location>
</feature>
<dbReference type="PANTHER" id="PTHR43133">
    <property type="entry name" value="RNA POLYMERASE ECF-TYPE SIGMA FACTO"/>
    <property type="match status" value="1"/>
</dbReference>
<name>A0ABU0E977_9FIRM</name>
<dbReference type="Pfam" id="PF04542">
    <property type="entry name" value="Sigma70_r2"/>
    <property type="match status" value="1"/>
</dbReference>
<evidence type="ECO:0000313" key="9">
    <source>
        <dbReference type="Proteomes" id="UP001230220"/>
    </source>
</evidence>
<dbReference type="InterPro" id="IPR013324">
    <property type="entry name" value="RNA_pol_sigma_r3/r4-like"/>
</dbReference>
<keyword evidence="4" id="KW-0804">Transcription</keyword>
<dbReference type="InterPro" id="IPR007627">
    <property type="entry name" value="RNA_pol_sigma70_r2"/>
</dbReference>
<dbReference type="InterPro" id="IPR039425">
    <property type="entry name" value="RNA_pol_sigma-70-like"/>
</dbReference>
<evidence type="ECO:0000256" key="2">
    <source>
        <dbReference type="ARBA" id="ARBA00023015"/>
    </source>
</evidence>
<keyword evidence="5" id="KW-0472">Membrane</keyword>
<protein>
    <submittedName>
        <fullName evidence="8">RNA polymerase sigma factor (Sigma-70 family)</fullName>
    </submittedName>
</protein>
<proteinExistence type="inferred from homology"/>
<dbReference type="InterPro" id="IPR013249">
    <property type="entry name" value="RNA_pol_sigma70_r4_t2"/>
</dbReference>
<evidence type="ECO:0000259" key="6">
    <source>
        <dbReference type="Pfam" id="PF04542"/>
    </source>
</evidence>
<dbReference type="EMBL" id="JAUSUR010000009">
    <property type="protein sequence ID" value="MDQ0363050.1"/>
    <property type="molecule type" value="Genomic_DNA"/>
</dbReference>
<feature type="transmembrane region" description="Helical" evidence="5">
    <location>
        <begin position="241"/>
        <end position="266"/>
    </location>
</feature>
<evidence type="ECO:0000256" key="4">
    <source>
        <dbReference type="ARBA" id="ARBA00023163"/>
    </source>
</evidence>
<keyword evidence="3" id="KW-0731">Sigma factor</keyword>
<dbReference type="PANTHER" id="PTHR43133:SF51">
    <property type="entry name" value="RNA POLYMERASE SIGMA FACTOR"/>
    <property type="match status" value="1"/>
</dbReference>
<dbReference type="NCBIfam" id="TIGR02937">
    <property type="entry name" value="sigma70-ECF"/>
    <property type="match status" value="1"/>
</dbReference>
<evidence type="ECO:0000256" key="1">
    <source>
        <dbReference type="ARBA" id="ARBA00010641"/>
    </source>
</evidence>
<dbReference type="Proteomes" id="UP001230220">
    <property type="component" value="Unassembled WGS sequence"/>
</dbReference>
<dbReference type="RefSeq" id="WP_307411540.1">
    <property type="nucleotide sequence ID" value="NZ_JAUSUR010000009.1"/>
</dbReference>
<dbReference type="Pfam" id="PF08281">
    <property type="entry name" value="Sigma70_r4_2"/>
    <property type="match status" value="1"/>
</dbReference>
<dbReference type="SUPFAM" id="SSF88946">
    <property type="entry name" value="Sigma2 domain of RNA polymerase sigma factors"/>
    <property type="match status" value="1"/>
</dbReference>
<sequence length="452" mass="52478">MDEKEKLTQIVKAVQEDIGKFDLLYSQIINKVYFWCYTVVGNEADAKDATQEAMIRIHKKMHTLRNAETFNSWMYRLVRNSCITYLRAHKKGEFEFLHNDNYDESIEVYIHDERTENIPNKAYDMQETKELITKLVDALPRKQKEVITLYYLEEYKVEEIAKILDYNVGSVKSRLHAGRKNLGVQIEKYQEQNNVKLYTTAILPILGLILSEYRKELCDKQNLHFDNSIYTNPNPTMLGNLASIVSAKVLIAAITVAIVVAGVIGLNQFNQEDVISLPAKGLNNLFIDDVEMFNKANSNPYIDSISYLTFPTRDSIDIVIGLKNNVENDDIQILYNQEEISFEKVENELYLQVNKNGEYTIQINKKQVSFEITNIDEYAPVLINATNYGNYLKLDFDDEYKKIDYEKSYIEYHNEQYKIDNNSKVIGDFKGNIKIIVFHENGSHVGYVLYIE</sequence>
<evidence type="ECO:0000256" key="5">
    <source>
        <dbReference type="SAM" id="Phobius"/>
    </source>
</evidence>
<keyword evidence="5" id="KW-1133">Transmembrane helix</keyword>
<keyword evidence="9" id="KW-1185">Reference proteome</keyword>
<evidence type="ECO:0000256" key="3">
    <source>
        <dbReference type="ARBA" id="ARBA00023082"/>
    </source>
</evidence>
<dbReference type="SUPFAM" id="SSF88659">
    <property type="entry name" value="Sigma3 and sigma4 domains of RNA polymerase sigma factors"/>
    <property type="match status" value="1"/>
</dbReference>
<organism evidence="8 9">
    <name type="scientific">Breznakia pachnodae</name>
    <dbReference type="NCBI Taxonomy" id="265178"/>
    <lineage>
        <taxon>Bacteria</taxon>
        <taxon>Bacillati</taxon>
        <taxon>Bacillota</taxon>
        <taxon>Erysipelotrichia</taxon>
        <taxon>Erysipelotrichales</taxon>
        <taxon>Erysipelotrichaceae</taxon>
        <taxon>Breznakia</taxon>
    </lineage>
</organism>
<feature type="domain" description="RNA polymerase sigma factor 70 region 4 type 2" evidence="7">
    <location>
        <begin position="130"/>
        <end position="182"/>
    </location>
</feature>
<evidence type="ECO:0000313" key="8">
    <source>
        <dbReference type="EMBL" id="MDQ0363050.1"/>
    </source>
</evidence>
<comment type="caution">
    <text evidence="8">The sequence shown here is derived from an EMBL/GenBank/DDBJ whole genome shotgun (WGS) entry which is preliminary data.</text>
</comment>
<comment type="similarity">
    <text evidence="1">Belongs to the sigma-70 factor family. ECF subfamily.</text>
</comment>
<evidence type="ECO:0000259" key="7">
    <source>
        <dbReference type="Pfam" id="PF08281"/>
    </source>
</evidence>
<dbReference type="InterPro" id="IPR013325">
    <property type="entry name" value="RNA_pol_sigma_r2"/>
</dbReference>
<dbReference type="Gene3D" id="1.10.1740.10">
    <property type="match status" value="1"/>
</dbReference>
<dbReference type="InterPro" id="IPR036388">
    <property type="entry name" value="WH-like_DNA-bd_sf"/>
</dbReference>
<reference evidence="8 9" key="1">
    <citation type="submission" date="2023-07" db="EMBL/GenBank/DDBJ databases">
        <title>Genomic Encyclopedia of Type Strains, Phase IV (KMG-IV): sequencing the most valuable type-strain genomes for metagenomic binning, comparative biology and taxonomic classification.</title>
        <authorList>
            <person name="Goeker M."/>
        </authorList>
    </citation>
    <scope>NUCLEOTIDE SEQUENCE [LARGE SCALE GENOMIC DNA]</scope>
    <source>
        <strain evidence="8 9">DSM 16784</strain>
    </source>
</reference>
<dbReference type="Gene3D" id="1.10.10.10">
    <property type="entry name" value="Winged helix-like DNA-binding domain superfamily/Winged helix DNA-binding domain"/>
    <property type="match status" value="1"/>
</dbReference>
<dbReference type="InterPro" id="IPR014284">
    <property type="entry name" value="RNA_pol_sigma-70_dom"/>
</dbReference>
<keyword evidence="2" id="KW-0805">Transcription regulation</keyword>
<accession>A0ABU0E977</accession>
<keyword evidence="5" id="KW-0812">Transmembrane</keyword>